<dbReference type="eggNOG" id="ENOG502Z917">
    <property type="taxonomic scope" value="Bacteria"/>
</dbReference>
<proteinExistence type="predicted"/>
<dbReference type="KEGG" id="ipa:Isop_3193"/>
<organism evidence="2 3">
    <name type="scientific">Isosphaera pallida (strain ATCC 43644 / DSM 9630 / IS1B)</name>
    <dbReference type="NCBI Taxonomy" id="575540"/>
    <lineage>
        <taxon>Bacteria</taxon>
        <taxon>Pseudomonadati</taxon>
        <taxon>Planctomycetota</taxon>
        <taxon>Planctomycetia</taxon>
        <taxon>Isosphaerales</taxon>
        <taxon>Isosphaeraceae</taxon>
        <taxon>Isosphaera</taxon>
    </lineage>
</organism>
<reference key="1">
    <citation type="submission" date="2010-11" db="EMBL/GenBank/DDBJ databases">
        <title>The complete sequence of chromosome of Isophaera pallida ATCC 43644.</title>
        <authorList>
            <consortium name="US DOE Joint Genome Institute (JGI-PGF)"/>
            <person name="Lucas S."/>
            <person name="Copeland A."/>
            <person name="Lapidus A."/>
            <person name="Bruce D."/>
            <person name="Goodwin L."/>
            <person name="Pitluck S."/>
            <person name="Kyrpides N."/>
            <person name="Mavromatis K."/>
            <person name="Pagani I."/>
            <person name="Ivanova N."/>
            <person name="Saunders E."/>
            <person name="Brettin T."/>
            <person name="Detter J.C."/>
            <person name="Han C."/>
            <person name="Tapia R."/>
            <person name="Land M."/>
            <person name="Hauser L."/>
            <person name="Markowitz V."/>
            <person name="Cheng J.-F."/>
            <person name="Hugenholtz P."/>
            <person name="Woyke T."/>
            <person name="Wu D."/>
            <person name="Eisen J.A."/>
        </authorList>
    </citation>
    <scope>NUCLEOTIDE SEQUENCE</scope>
    <source>
        <strain>ATCC 43644</strain>
    </source>
</reference>
<dbReference type="Proteomes" id="UP000008631">
    <property type="component" value="Chromosome"/>
</dbReference>
<dbReference type="InParanoid" id="E8R4G2"/>
<dbReference type="EMBL" id="CP002353">
    <property type="protein sequence ID" value="ADV63757.1"/>
    <property type="molecule type" value="Genomic_DNA"/>
</dbReference>
<feature type="compositionally biased region" description="Low complexity" evidence="1">
    <location>
        <begin position="400"/>
        <end position="415"/>
    </location>
</feature>
<dbReference type="STRING" id="575540.Isop_3193"/>
<gene>
    <name evidence="2" type="ordered locus">Isop_3193</name>
</gene>
<protein>
    <submittedName>
        <fullName evidence="2">Uncharacterized protein</fullName>
    </submittedName>
</protein>
<accession>E8R4G2</accession>
<sequence length="415" mass="47451">MRRPLDGWNTLWQRRHLASWLPFYVIDGLIRRWGRPLPSPLSVILAIADHYEPQNGGVDQTTALKRVERWVRDYPRLFGGFKDCDGRPPRHTFFHPIEMYDPRELDGLAELCQAGFGEVELHLHHDGDTPENLRRTLLEARDLYAHRHSQLARRPDGQLAYGFVHGNWALDNSRPDGRFCGINNELDILRETGCYGDFTLPSAPSPTQTRMLNAIYRAWDDPDRPKSHDRGERLRARRRSWDFPTPGHDRSLLIVQGPLLLDWSNRKWGVLPRLENSNLQGNQVPTGVRLDRWISARIGVQGRPDWIFVKLHTHGANPRNIDMLLGDPMVRFHEELSRRAAEDSGFRYHYVTTREMVNLISAAEAGWEGPVEPMRDHGLVWNGRGEPKPKSSLSGRSCEAAASPSSAPSSSAPFR</sequence>
<keyword evidence="3" id="KW-1185">Reference proteome</keyword>
<evidence type="ECO:0000256" key="1">
    <source>
        <dbReference type="SAM" id="MobiDB-lite"/>
    </source>
</evidence>
<dbReference type="HOGENOM" id="CLU_712975_0_0_0"/>
<dbReference type="AlphaFoldDB" id="E8R4G2"/>
<dbReference type="RefSeq" id="WP_013566045.1">
    <property type="nucleotide sequence ID" value="NC_014962.1"/>
</dbReference>
<reference evidence="2 3" key="2">
    <citation type="journal article" date="2011" name="Stand. Genomic Sci.">
        <title>Complete genome sequence of Isosphaera pallida type strain (IS1B).</title>
        <authorList>
            <consortium name="US DOE Joint Genome Institute (JGI-PGF)"/>
            <person name="Goker M."/>
            <person name="Cleland D."/>
            <person name="Saunders E."/>
            <person name="Lapidus A."/>
            <person name="Nolan M."/>
            <person name="Lucas S."/>
            <person name="Hammon N."/>
            <person name="Deshpande S."/>
            <person name="Cheng J.F."/>
            <person name="Tapia R."/>
            <person name="Han C."/>
            <person name="Goodwin L."/>
            <person name="Pitluck S."/>
            <person name="Liolios K."/>
            <person name="Pagani I."/>
            <person name="Ivanova N."/>
            <person name="Mavromatis K."/>
            <person name="Pati A."/>
            <person name="Chen A."/>
            <person name="Palaniappan K."/>
            <person name="Land M."/>
            <person name="Hauser L."/>
            <person name="Chang Y.J."/>
            <person name="Jeffries C.D."/>
            <person name="Detter J.C."/>
            <person name="Beck B."/>
            <person name="Woyke T."/>
            <person name="Bristow J."/>
            <person name="Eisen J.A."/>
            <person name="Markowitz V."/>
            <person name="Hugenholtz P."/>
            <person name="Kyrpides N.C."/>
            <person name="Klenk H.P."/>
        </authorList>
    </citation>
    <scope>NUCLEOTIDE SEQUENCE [LARGE SCALE GENOMIC DNA]</scope>
    <source>
        <strain evidence="3">ATCC 43644 / DSM 9630 / IS1B</strain>
    </source>
</reference>
<name>E8R4G2_ISOPI</name>
<dbReference type="OrthoDB" id="208599at2"/>
<evidence type="ECO:0000313" key="3">
    <source>
        <dbReference type="Proteomes" id="UP000008631"/>
    </source>
</evidence>
<evidence type="ECO:0000313" key="2">
    <source>
        <dbReference type="EMBL" id="ADV63757.1"/>
    </source>
</evidence>
<feature type="region of interest" description="Disordered" evidence="1">
    <location>
        <begin position="378"/>
        <end position="415"/>
    </location>
</feature>